<dbReference type="STRING" id="158607.A0A2P5HQA5"/>
<keyword evidence="1" id="KW-0472">Membrane</keyword>
<feature type="transmembrane region" description="Helical" evidence="1">
    <location>
        <begin position="89"/>
        <end position="110"/>
    </location>
</feature>
<proteinExistence type="predicted"/>
<dbReference type="OrthoDB" id="5070419at2759"/>
<evidence type="ECO:0000313" key="2">
    <source>
        <dbReference type="EMBL" id="POS72440.1"/>
    </source>
</evidence>
<sequence length="161" mass="17803">MMLPDKPPRLISALNPIFAYLLGIGLLLIAFNCFLRPRHEYARFGLPLEDAHKPAKQKSHSPLIYLKGSRELTCGLALVVLQYQGNADGVTAIAGIISLAGLVDGLVVWFNGGHMQGLKHKTLGHFLAFVVLGSWAAWRTHQVWEDSKGRWPDGHFHILSS</sequence>
<name>A0A2P5HQA5_DIAHE</name>
<evidence type="ECO:0008006" key="4">
    <source>
        <dbReference type="Google" id="ProtNLM"/>
    </source>
</evidence>
<evidence type="ECO:0000256" key="1">
    <source>
        <dbReference type="SAM" id="Phobius"/>
    </source>
</evidence>
<dbReference type="Pfam" id="PF14087">
    <property type="entry name" value="DUF4267"/>
    <property type="match status" value="1"/>
</dbReference>
<dbReference type="InParanoid" id="A0A2P5HQA5"/>
<evidence type="ECO:0000313" key="3">
    <source>
        <dbReference type="Proteomes" id="UP000094444"/>
    </source>
</evidence>
<accession>A0A2P5HQA5</accession>
<keyword evidence="3" id="KW-1185">Reference proteome</keyword>
<keyword evidence="1" id="KW-0812">Transmembrane</keyword>
<feature type="transmembrane region" description="Helical" evidence="1">
    <location>
        <begin position="17"/>
        <end position="35"/>
    </location>
</feature>
<dbReference type="EMBL" id="MAVT02001000">
    <property type="protein sequence ID" value="POS72440.1"/>
    <property type="molecule type" value="Genomic_DNA"/>
</dbReference>
<dbReference type="AlphaFoldDB" id="A0A2P5HQA5"/>
<organism evidence="2 3">
    <name type="scientific">Diaporthe helianthi</name>
    <dbReference type="NCBI Taxonomy" id="158607"/>
    <lineage>
        <taxon>Eukaryota</taxon>
        <taxon>Fungi</taxon>
        <taxon>Dikarya</taxon>
        <taxon>Ascomycota</taxon>
        <taxon>Pezizomycotina</taxon>
        <taxon>Sordariomycetes</taxon>
        <taxon>Sordariomycetidae</taxon>
        <taxon>Diaporthales</taxon>
        <taxon>Diaporthaceae</taxon>
        <taxon>Diaporthe</taxon>
    </lineage>
</organism>
<keyword evidence="1" id="KW-1133">Transmembrane helix</keyword>
<dbReference type="InterPro" id="IPR025363">
    <property type="entry name" value="DUF4267"/>
</dbReference>
<dbReference type="Proteomes" id="UP000094444">
    <property type="component" value="Unassembled WGS sequence"/>
</dbReference>
<comment type="caution">
    <text evidence="2">The sequence shown here is derived from an EMBL/GenBank/DDBJ whole genome shotgun (WGS) entry which is preliminary data.</text>
</comment>
<gene>
    <name evidence="2" type="ORF">DHEL01_v209167</name>
</gene>
<protein>
    <recommendedName>
        <fullName evidence="4">Integral membrane protein</fullName>
    </recommendedName>
</protein>
<feature type="transmembrane region" description="Helical" evidence="1">
    <location>
        <begin position="122"/>
        <end position="138"/>
    </location>
</feature>
<reference evidence="2" key="1">
    <citation type="submission" date="2017-09" db="EMBL/GenBank/DDBJ databases">
        <title>Polyketide synthases of a Diaporthe helianthi virulent isolate.</title>
        <authorList>
            <person name="Baroncelli R."/>
        </authorList>
    </citation>
    <scope>NUCLEOTIDE SEQUENCE [LARGE SCALE GENOMIC DNA]</scope>
    <source>
        <strain evidence="2">7/96</strain>
    </source>
</reference>